<name>A0ACB6QAC4_9PLEO</name>
<accession>A0ACB6QAC4</accession>
<proteinExistence type="predicted"/>
<dbReference type="EMBL" id="MU003554">
    <property type="protein sequence ID" value="KAF2463072.1"/>
    <property type="molecule type" value="Genomic_DNA"/>
</dbReference>
<gene>
    <name evidence="1" type="ORF">BDR25DRAFT_363160</name>
</gene>
<evidence type="ECO:0000313" key="1">
    <source>
        <dbReference type="EMBL" id="KAF2463072.1"/>
    </source>
</evidence>
<protein>
    <submittedName>
        <fullName evidence="1">Uncharacterized protein</fullName>
    </submittedName>
</protein>
<keyword evidence="2" id="KW-1185">Reference proteome</keyword>
<dbReference type="Proteomes" id="UP000799755">
    <property type="component" value="Unassembled WGS sequence"/>
</dbReference>
<sequence length="963" mass="108151">MAVGLWHHSSLSAPFRSFVSNSSRGLGPCPGFVFPQPSARALLLTPAAIQLVPHLSFNKPRDAKPFQIPVVQLKFEKPRMNIEMRLLRVDASSTGRNQEQTLQSFQDEFHSASTLGTLTPSNYNHLLFTVRLGDFEACTGEILCTFVRQGGGEVDVRIVTVTAHSPYTPLEPLYKLPKKVIRSVLRTVPRASLNVRYGSRTRYVRTEHYGPLEALVVATPVQTPQCDITGNPDVCGLPSVTYSTCSRKRLAYFPSAALEKPILPGQPFSPLLWNIEWPLQWYTTSALLIFKFPTSWIDLKNSGASLTTSLGILPWTFGKQPGCDIKYPLYVLIGVCARGFWIFMKVSSIMGAVSIGPLFFIGVIYFLGAWFSGWGDKEVKKYQEKPSWASAAFAVTFTEMTIKVNHITFPDTRISRIVGSSLHFDWGLGFRIFDFYLIPIIYVSTPITPLACGDANFLVPLVSRQASHQLSYFQTYARESSFDALHTIVTSSPLLYHLKSKEATQSLCLTRRINRDLCGLLGAIPKLSVEHCKDQSVYQLQLHRSVSLKDYNHTRYDQRLGQMDLPLKANRAAAVSEVKILGDEPVKPTCDDHQSGATKPSEMDTQSLSGYNADCNQWKHDITEYKTLGKSQVKIHEQKHDVAPALNYSQISTLAALISSHWHRPPSTLPYWPALLRSALSIQRSRMDSRLTELAIIKIKRCRGALPLSPLPLPPPPPRLDRTKKVGLRAGTLYIWNVRFSALSDGMQPAVHPGIKVLAWRLSAICLPRRRFDLRLGSSVGVQLYERSLGSFQRSSQIGSLCPYLMGWLRRIGSWFNWFFLEVNPFVPVVSHIRSITANNSPRWNTHRSLSRTIARVHEGLRAPDVFIFKETITVESCTHSVALLGIYYCKAYILFRTRINSPSLQLCQDLPAPKASIHSTGNINAELATLSHLPRSPRINQRQYKKEAIKTILNFIGARFLE</sequence>
<evidence type="ECO:0000313" key="2">
    <source>
        <dbReference type="Proteomes" id="UP000799755"/>
    </source>
</evidence>
<reference evidence="1" key="1">
    <citation type="journal article" date="2020" name="Stud. Mycol.">
        <title>101 Dothideomycetes genomes: a test case for predicting lifestyles and emergence of pathogens.</title>
        <authorList>
            <person name="Haridas S."/>
            <person name="Albert R."/>
            <person name="Binder M."/>
            <person name="Bloem J."/>
            <person name="Labutti K."/>
            <person name="Salamov A."/>
            <person name="Andreopoulos B."/>
            <person name="Baker S."/>
            <person name="Barry K."/>
            <person name="Bills G."/>
            <person name="Bluhm B."/>
            <person name="Cannon C."/>
            <person name="Castanera R."/>
            <person name="Culley D."/>
            <person name="Daum C."/>
            <person name="Ezra D."/>
            <person name="Gonzalez J."/>
            <person name="Henrissat B."/>
            <person name="Kuo A."/>
            <person name="Liang C."/>
            <person name="Lipzen A."/>
            <person name="Lutzoni F."/>
            <person name="Magnuson J."/>
            <person name="Mondo S."/>
            <person name="Nolan M."/>
            <person name="Ohm R."/>
            <person name="Pangilinan J."/>
            <person name="Park H.-J."/>
            <person name="Ramirez L."/>
            <person name="Alfaro M."/>
            <person name="Sun H."/>
            <person name="Tritt A."/>
            <person name="Yoshinaga Y."/>
            <person name="Zwiers L.-H."/>
            <person name="Turgeon B."/>
            <person name="Goodwin S."/>
            <person name="Spatafora J."/>
            <person name="Crous P."/>
            <person name="Grigoriev I."/>
        </authorList>
    </citation>
    <scope>NUCLEOTIDE SEQUENCE</scope>
    <source>
        <strain evidence="1">ATCC 200398</strain>
    </source>
</reference>
<organism evidence="1 2">
    <name type="scientific">Lindgomyces ingoldianus</name>
    <dbReference type="NCBI Taxonomy" id="673940"/>
    <lineage>
        <taxon>Eukaryota</taxon>
        <taxon>Fungi</taxon>
        <taxon>Dikarya</taxon>
        <taxon>Ascomycota</taxon>
        <taxon>Pezizomycotina</taxon>
        <taxon>Dothideomycetes</taxon>
        <taxon>Pleosporomycetidae</taxon>
        <taxon>Pleosporales</taxon>
        <taxon>Lindgomycetaceae</taxon>
        <taxon>Lindgomyces</taxon>
    </lineage>
</organism>
<comment type="caution">
    <text evidence="1">The sequence shown here is derived from an EMBL/GenBank/DDBJ whole genome shotgun (WGS) entry which is preliminary data.</text>
</comment>